<feature type="transmembrane region" description="Helical" evidence="2">
    <location>
        <begin position="12"/>
        <end position="32"/>
    </location>
</feature>
<keyword evidence="2" id="KW-0812">Transmembrane</keyword>
<dbReference type="EMBL" id="HE573019">
    <property type="protein sequence ID" value="CCC47273.1"/>
    <property type="molecule type" value="Genomic_DNA"/>
</dbReference>
<evidence type="ECO:0000313" key="3">
    <source>
        <dbReference type="EMBL" id="CCC47273.1"/>
    </source>
</evidence>
<protein>
    <submittedName>
        <fullName evidence="3">Uncharacterized protein</fullName>
    </submittedName>
</protein>
<dbReference type="AlphaFoldDB" id="G0TTJ2"/>
<sequence>MREAKSTGQVILFASVLKCYAFCCILLFRVHAQMVSFAISPTHAMFLFPLSTTPLHPINGKSKKKKKKKKKKTRGEGVGAGEAVREEEANLKVEKNQRWKITKK</sequence>
<gene>
    <name evidence="3" type="ORF">TVY486_0304460</name>
</gene>
<keyword evidence="2" id="KW-1133">Transmembrane helix</keyword>
<accession>G0TTJ2</accession>
<reference evidence="3" key="1">
    <citation type="journal article" date="2012" name="Proc. Natl. Acad. Sci. U.S.A.">
        <title>Antigenic diversity is generated by distinct evolutionary mechanisms in African trypanosome species.</title>
        <authorList>
            <person name="Jackson A.P."/>
            <person name="Berry A."/>
            <person name="Aslett M."/>
            <person name="Allison H.C."/>
            <person name="Burton P."/>
            <person name="Vavrova-Anderson J."/>
            <person name="Brown R."/>
            <person name="Browne H."/>
            <person name="Corton N."/>
            <person name="Hauser H."/>
            <person name="Gamble J."/>
            <person name="Gilderthorp R."/>
            <person name="Marcello L."/>
            <person name="McQuillan J."/>
            <person name="Otto T.D."/>
            <person name="Quail M.A."/>
            <person name="Sanders M.J."/>
            <person name="van Tonder A."/>
            <person name="Ginger M.L."/>
            <person name="Field M.C."/>
            <person name="Barry J.D."/>
            <person name="Hertz-Fowler C."/>
            <person name="Berriman M."/>
        </authorList>
    </citation>
    <scope>NUCLEOTIDE SEQUENCE</scope>
    <source>
        <strain evidence="3">Y486</strain>
    </source>
</reference>
<keyword evidence="2" id="KW-0472">Membrane</keyword>
<feature type="region of interest" description="Disordered" evidence="1">
    <location>
        <begin position="53"/>
        <end position="81"/>
    </location>
</feature>
<organism evidence="3">
    <name type="scientific">Trypanosoma vivax (strain Y486)</name>
    <dbReference type="NCBI Taxonomy" id="1055687"/>
    <lineage>
        <taxon>Eukaryota</taxon>
        <taxon>Discoba</taxon>
        <taxon>Euglenozoa</taxon>
        <taxon>Kinetoplastea</taxon>
        <taxon>Metakinetoplastina</taxon>
        <taxon>Trypanosomatida</taxon>
        <taxon>Trypanosomatidae</taxon>
        <taxon>Trypanosoma</taxon>
        <taxon>Duttonella</taxon>
    </lineage>
</organism>
<feature type="compositionally biased region" description="Basic residues" evidence="1">
    <location>
        <begin position="61"/>
        <end position="73"/>
    </location>
</feature>
<proteinExistence type="predicted"/>
<evidence type="ECO:0000256" key="1">
    <source>
        <dbReference type="SAM" id="MobiDB-lite"/>
    </source>
</evidence>
<evidence type="ECO:0000256" key="2">
    <source>
        <dbReference type="SAM" id="Phobius"/>
    </source>
</evidence>
<name>G0TTJ2_TRYVY</name>